<accession>A0A2M9G551</accession>
<dbReference type="AlphaFoldDB" id="A0A2M9G551"/>
<protein>
    <submittedName>
        <fullName evidence="1">DUF2219 domain-containing protein</fullName>
    </submittedName>
</protein>
<organism evidence="1 2">
    <name type="scientific">Minwuia thermotolerans</name>
    <dbReference type="NCBI Taxonomy" id="2056226"/>
    <lineage>
        <taxon>Bacteria</taxon>
        <taxon>Pseudomonadati</taxon>
        <taxon>Pseudomonadota</taxon>
        <taxon>Alphaproteobacteria</taxon>
        <taxon>Minwuiales</taxon>
        <taxon>Minwuiaceae</taxon>
        <taxon>Minwuia</taxon>
    </lineage>
</organism>
<dbReference type="EMBL" id="PHIG01000015">
    <property type="protein sequence ID" value="PJK30845.1"/>
    <property type="molecule type" value="Genomic_DNA"/>
</dbReference>
<comment type="caution">
    <text evidence="1">The sequence shown here is derived from an EMBL/GenBank/DDBJ whole genome shotgun (WGS) entry which is preliminary data.</text>
</comment>
<dbReference type="Proteomes" id="UP000229498">
    <property type="component" value="Unassembled WGS sequence"/>
</dbReference>
<dbReference type="InterPro" id="IPR037107">
    <property type="entry name" value="Put_OMP_sf"/>
</dbReference>
<dbReference type="RefSeq" id="WP_109794205.1">
    <property type="nucleotide sequence ID" value="NZ_PHIG01000015.1"/>
</dbReference>
<reference evidence="1 2" key="1">
    <citation type="submission" date="2017-11" db="EMBL/GenBank/DDBJ databases">
        <title>Draft genome sequence of Rhizobiales bacterium SY3-13.</title>
        <authorList>
            <person name="Sun C."/>
        </authorList>
    </citation>
    <scope>NUCLEOTIDE SEQUENCE [LARGE SCALE GENOMIC DNA]</scope>
    <source>
        <strain evidence="1 2">SY3-13</strain>
    </source>
</reference>
<dbReference type="Gene3D" id="2.40.128.140">
    <property type="entry name" value="Outer membrane protein"/>
    <property type="match status" value="1"/>
</dbReference>
<dbReference type="Pfam" id="PF09982">
    <property type="entry name" value="LpxR"/>
    <property type="match status" value="1"/>
</dbReference>
<evidence type="ECO:0000313" key="2">
    <source>
        <dbReference type="Proteomes" id="UP000229498"/>
    </source>
</evidence>
<proteinExistence type="predicted"/>
<gene>
    <name evidence="1" type="ORF">CVT23_04640</name>
</gene>
<dbReference type="OrthoDB" id="9776275at2"/>
<sequence>MVVAAAGSVGSLPAVAADETETGTLSLIFENDLFYGTDRNYTNGVRASWLSGPDGTPDWTLGAARWFPLFPEGGTVRTSYAVGQNMYTPDDVALRNPPRDDRPYAGWLYGSVGLIAETGRRLDQLELTLGVVGPASLAEQTQTLIHEITGSQEPRGWDTQLKNEPGVVLTYQRSWRGFVSQSVSGFGFDVTPHAGGALGNVFTYANAGMMLRLGQRLPLDYGPPRIQPSLPGSGFFVPQDRFGWYLFAGVEGRAVARNIFLDGNTFKDSRSVDKEPLVGDLQFGIAMTWRKVRLSYTHVLRTREFETQDEANDFGAFSLSVRF</sequence>
<dbReference type="InterPro" id="IPR018707">
    <property type="entry name" value="LpxR"/>
</dbReference>
<keyword evidence="2" id="KW-1185">Reference proteome</keyword>
<evidence type="ECO:0000313" key="1">
    <source>
        <dbReference type="EMBL" id="PJK30845.1"/>
    </source>
</evidence>
<name>A0A2M9G551_9PROT</name>